<dbReference type="InterPro" id="IPR050595">
    <property type="entry name" value="Bact_response_regulator"/>
</dbReference>
<evidence type="ECO:0000256" key="1">
    <source>
        <dbReference type="ARBA" id="ARBA00022553"/>
    </source>
</evidence>
<dbReference type="AlphaFoldDB" id="E1R9B4"/>
<dbReference type="EMBL" id="CP002116">
    <property type="protein sequence ID" value="ADK83083.1"/>
    <property type="molecule type" value="Genomic_DNA"/>
</dbReference>
<dbReference type="Pfam" id="PF00072">
    <property type="entry name" value="Response_reg"/>
    <property type="match status" value="1"/>
</dbReference>
<sequence length="136" mass="14968">MAKKLLIIDDSFLVRSGLEGAFKKSGKWEISLAENGKIGLEKILSEKPDIVIMDIEMPEMDGLATLKEIGSRKRSGEILKSLPVIILSGTMYENDENIRRAKMLGASDVMAKPMGKSSTVTIDVTALQERMEKLLA</sequence>
<accession>E1R9B4</accession>
<dbReference type="PANTHER" id="PTHR44591">
    <property type="entry name" value="STRESS RESPONSE REGULATOR PROTEIN 1"/>
    <property type="match status" value="1"/>
</dbReference>
<evidence type="ECO:0000259" key="3">
    <source>
        <dbReference type="PROSITE" id="PS50110"/>
    </source>
</evidence>
<dbReference type="eggNOG" id="COG2201">
    <property type="taxonomic scope" value="Bacteria"/>
</dbReference>
<name>E1R9B4_SEDSS</name>
<dbReference type="HOGENOM" id="CLU_000445_69_15_12"/>
<dbReference type="PROSITE" id="PS50110">
    <property type="entry name" value="RESPONSE_REGULATORY"/>
    <property type="match status" value="1"/>
</dbReference>
<evidence type="ECO:0000313" key="5">
    <source>
        <dbReference type="Proteomes" id="UP000002318"/>
    </source>
</evidence>
<dbReference type="OrthoDB" id="9790669at2"/>
<keyword evidence="1 2" id="KW-0597">Phosphoprotein</keyword>
<dbReference type="SUPFAM" id="SSF52172">
    <property type="entry name" value="CheY-like"/>
    <property type="match status" value="1"/>
</dbReference>
<dbReference type="KEGG" id="ssm:Spirs_3998"/>
<evidence type="ECO:0000256" key="2">
    <source>
        <dbReference type="PROSITE-ProRule" id="PRU00169"/>
    </source>
</evidence>
<dbReference type="PANTHER" id="PTHR44591:SF3">
    <property type="entry name" value="RESPONSE REGULATORY DOMAIN-CONTAINING PROTEIN"/>
    <property type="match status" value="1"/>
</dbReference>
<protein>
    <submittedName>
        <fullName evidence="4">Response regulator receiver protein</fullName>
    </submittedName>
</protein>
<dbReference type="CDD" id="cd17541">
    <property type="entry name" value="REC_CheB-like"/>
    <property type="match status" value="1"/>
</dbReference>
<dbReference type="SMART" id="SM00448">
    <property type="entry name" value="REC"/>
    <property type="match status" value="1"/>
</dbReference>
<keyword evidence="5" id="KW-1185">Reference proteome</keyword>
<dbReference type="Gene3D" id="3.40.50.2300">
    <property type="match status" value="1"/>
</dbReference>
<dbReference type="InterPro" id="IPR011006">
    <property type="entry name" value="CheY-like_superfamily"/>
</dbReference>
<reference evidence="4 5" key="1">
    <citation type="journal article" date="2010" name="Stand. Genomic Sci.">
        <title>Complete genome sequence of Spirochaeta smaragdinae type strain (SEBR 4228).</title>
        <authorList>
            <person name="Mavromatis K."/>
            <person name="Yasawong M."/>
            <person name="Chertkov O."/>
            <person name="Lapidus A."/>
            <person name="Lucas S."/>
            <person name="Nolan M."/>
            <person name="Del Rio T.G."/>
            <person name="Tice H."/>
            <person name="Cheng J.F."/>
            <person name="Pitluck S."/>
            <person name="Liolios K."/>
            <person name="Ivanova N."/>
            <person name="Tapia R."/>
            <person name="Han C."/>
            <person name="Bruce D."/>
            <person name="Goodwin L."/>
            <person name="Pati A."/>
            <person name="Chen A."/>
            <person name="Palaniappan K."/>
            <person name="Land M."/>
            <person name="Hauser L."/>
            <person name="Chang Y.J."/>
            <person name="Jeffries C.D."/>
            <person name="Detter J.C."/>
            <person name="Rohde M."/>
            <person name="Brambilla E."/>
            <person name="Spring S."/>
            <person name="Goker M."/>
            <person name="Sikorski J."/>
            <person name="Woyke T."/>
            <person name="Bristow J."/>
            <person name="Eisen J.A."/>
            <person name="Markowitz V."/>
            <person name="Hugenholtz P."/>
            <person name="Klenk H.P."/>
            <person name="Kyrpides N.C."/>
        </authorList>
    </citation>
    <scope>NUCLEOTIDE SEQUENCE [LARGE SCALE GENOMIC DNA]</scope>
    <source>
        <strain evidence="5">DSM 11293 / JCM 15392 / SEBR 4228</strain>
    </source>
</reference>
<dbReference type="GO" id="GO:0000160">
    <property type="term" value="P:phosphorelay signal transduction system"/>
    <property type="evidence" value="ECO:0007669"/>
    <property type="project" value="InterPro"/>
</dbReference>
<feature type="modified residue" description="4-aspartylphosphate" evidence="2">
    <location>
        <position position="54"/>
    </location>
</feature>
<dbReference type="STRING" id="573413.Spirs_3998"/>
<dbReference type="InterPro" id="IPR001789">
    <property type="entry name" value="Sig_transdc_resp-reg_receiver"/>
</dbReference>
<dbReference type="RefSeq" id="WP_013256540.1">
    <property type="nucleotide sequence ID" value="NC_014364.1"/>
</dbReference>
<evidence type="ECO:0000313" key="4">
    <source>
        <dbReference type="EMBL" id="ADK83083.1"/>
    </source>
</evidence>
<dbReference type="Proteomes" id="UP000002318">
    <property type="component" value="Chromosome"/>
</dbReference>
<gene>
    <name evidence="4" type="ordered locus">Spirs_3998</name>
</gene>
<proteinExistence type="predicted"/>
<organism evidence="4 5">
    <name type="scientific">Sediminispirochaeta smaragdinae (strain DSM 11293 / JCM 15392 / SEBR 4228)</name>
    <name type="common">Spirochaeta smaragdinae</name>
    <dbReference type="NCBI Taxonomy" id="573413"/>
    <lineage>
        <taxon>Bacteria</taxon>
        <taxon>Pseudomonadati</taxon>
        <taxon>Spirochaetota</taxon>
        <taxon>Spirochaetia</taxon>
        <taxon>Spirochaetales</taxon>
        <taxon>Spirochaetaceae</taxon>
        <taxon>Sediminispirochaeta</taxon>
    </lineage>
</organism>
<feature type="domain" description="Response regulatory" evidence="3">
    <location>
        <begin position="4"/>
        <end position="127"/>
    </location>
</feature>